<keyword evidence="3" id="KW-1185">Reference proteome</keyword>
<evidence type="ECO:0000259" key="1">
    <source>
        <dbReference type="Pfam" id="PF01738"/>
    </source>
</evidence>
<proteinExistence type="predicted"/>
<dbReference type="AlphaFoldDB" id="A0A9W9CTQ3"/>
<organism evidence="2 3">
    <name type="scientific">Gnomoniopsis smithogilvyi</name>
    <dbReference type="NCBI Taxonomy" id="1191159"/>
    <lineage>
        <taxon>Eukaryota</taxon>
        <taxon>Fungi</taxon>
        <taxon>Dikarya</taxon>
        <taxon>Ascomycota</taxon>
        <taxon>Pezizomycotina</taxon>
        <taxon>Sordariomycetes</taxon>
        <taxon>Sordariomycetidae</taxon>
        <taxon>Diaporthales</taxon>
        <taxon>Gnomoniaceae</taxon>
        <taxon>Gnomoniopsis</taxon>
    </lineage>
</organism>
<protein>
    <recommendedName>
        <fullName evidence="1">Dienelactone hydrolase domain-containing protein</fullName>
    </recommendedName>
</protein>
<sequence length="293" mass="31388">MSCPECFTGHVHHGMSVGTIKELYGAQTYVTLPPNIAEPKNTIIFYCDAFGLNLVNNKLLADRYAAETGCRVLAPDLFPGGAASVQTMMALNNLFRPVPSSLSYLNPFMYMGKAYNLVRTLGGAAPFMYYNNPPKAFPGCLRYAREVRGAMPSDGKLGVAGFCWGGYQVTKLACEPVTEGGGDKALVDAVFTAHPSALKAPDDVVAAIGTFKVPYSCAVAEIDIQFNKKAAQDTETTVKEKLGAGVGTYEFVLWEGCHHGFAVRASPDEGATGDKGYEGAAKQAVTWFNKHLS</sequence>
<dbReference type="InterPro" id="IPR002925">
    <property type="entry name" value="Dienelactn_hydro"/>
</dbReference>
<comment type="caution">
    <text evidence="2">The sequence shown here is derived from an EMBL/GenBank/DDBJ whole genome shotgun (WGS) entry which is preliminary data.</text>
</comment>
<name>A0A9W9CTQ3_9PEZI</name>
<dbReference type="PANTHER" id="PTHR17630:SF105">
    <property type="entry name" value="DIENELACTONE HYDROLASE FAMILY PROTEIN (AFU_ORTHOLOGUE AFUA_4G08790)"/>
    <property type="match status" value="1"/>
</dbReference>
<dbReference type="Pfam" id="PF01738">
    <property type="entry name" value="DLH"/>
    <property type="match status" value="1"/>
</dbReference>
<reference evidence="2" key="1">
    <citation type="submission" date="2022-10" db="EMBL/GenBank/DDBJ databases">
        <title>Tapping the CABI collections for fungal endophytes: first genome assemblies for Collariella, Neodidymelliopsis, Ascochyta clinopodiicola, Didymella pomorum, Didymosphaeria variabile, Neocosmospora piperis and Neocucurbitaria cava.</title>
        <authorList>
            <person name="Hill R."/>
        </authorList>
    </citation>
    <scope>NUCLEOTIDE SEQUENCE</scope>
    <source>
        <strain evidence="2">IMI 355082</strain>
    </source>
</reference>
<dbReference type="EMBL" id="JAPEVB010000006">
    <property type="protein sequence ID" value="KAJ4386593.1"/>
    <property type="molecule type" value="Genomic_DNA"/>
</dbReference>
<evidence type="ECO:0000313" key="2">
    <source>
        <dbReference type="EMBL" id="KAJ4386593.1"/>
    </source>
</evidence>
<accession>A0A9W9CTQ3</accession>
<feature type="domain" description="Dienelactone hydrolase" evidence="1">
    <location>
        <begin position="28"/>
        <end position="291"/>
    </location>
</feature>
<dbReference type="GO" id="GO:0016787">
    <property type="term" value="F:hydrolase activity"/>
    <property type="evidence" value="ECO:0007669"/>
    <property type="project" value="InterPro"/>
</dbReference>
<dbReference type="InterPro" id="IPR029058">
    <property type="entry name" value="AB_hydrolase_fold"/>
</dbReference>
<gene>
    <name evidence="2" type="ORF">N0V93_009491</name>
</gene>
<evidence type="ECO:0000313" key="3">
    <source>
        <dbReference type="Proteomes" id="UP001140453"/>
    </source>
</evidence>
<dbReference type="Proteomes" id="UP001140453">
    <property type="component" value="Unassembled WGS sequence"/>
</dbReference>
<dbReference type="Gene3D" id="3.40.50.1820">
    <property type="entry name" value="alpha/beta hydrolase"/>
    <property type="match status" value="1"/>
</dbReference>
<dbReference type="PANTHER" id="PTHR17630">
    <property type="entry name" value="DIENELACTONE HYDROLASE"/>
    <property type="match status" value="1"/>
</dbReference>
<dbReference type="OrthoDB" id="17560at2759"/>
<dbReference type="SUPFAM" id="SSF53474">
    <property type="entry name" value="alpha/beta-Hydrolases"/>
    <property type="match status" value="1"/>
</dbReference>